<sequence>MFAPLTDGGLHPHAWTCAIRVCSAYEARQHGQAWGTTHLLSIRQPAIKLRTMQGIPEDRHLALLFDDVEDEDEGRAPTPEHVAAVCAWTDGLPADARLLIHCMQGVHRSAAIGLGLLARYLTPERAGAVLHGLRPVAEPNKLMVSQWDAALGHDGALNRIARRFPCRTWKGKDG</sequence>
<dbReference type="InterPro" id="IPR029021">
    <property type="entry name" value="Prot-tyrosine_phosphatase-like"/>
</dbReference>
<evidence type="ECO:0000313" key="1">
    <source>
        <dbReference type="EMBL" id="MDQ0473635.1"/>
    </source>
</evidence>
<dbReference type="SUPFAM" id="SSF52799">
    <property type="entry name" value="(Phosphotyrosine protein) phosphatases II"/>
    <property type="match status" value="1"/>
</dbReference>
<name>A0ABU0JH59_9HYPH</name>
<dbReference type="EMBL" id="JAUSVX010000017">
    <property type="protein sequence ID" value="MDQ0473635.1"/>
    <property type="molecule type" value="Genomic_DNA"/>
</dbReference>
<dbReference type="PROSITE" id="PS00383">
    <property type="entry name" value="TYR_PHOSPHATASE_1"/>
    <property type="match status" value="1"/>
</dbReference>
<proteinExistence type="predicted"/>
<evidence type="ECO:0000313" key="2">
    <source>
        <dbReference type="Proteomes" id="UP001242480"/>
    </source>
</evidence>
<dbReference type="Proteomes" id="UP001242480">
    <property type="component" value="Unassembled WGS sequence"/>
</dbReference>
<accession>A0ABU0JH59</accession>
<keyword evidence="2" id="KW-1185">Reference proteome</keyword>
<dbReference type="RefSeq" id="WP_307282187.1">
    <property type="nucleotide sequence ID" value="NZ_JAUSVX010000017.1"/>
</dbReference>
<evidence type="ECO:0008006" key="3">
    <source>
        <dbReference type="Google" id="ProtNLM"/>
    </source>
</evidence>
<gene>
    <name evidence="1" type="ORF">QO011_006671</name>
</gene>
<organism evidence="1 2">
    <name type="scientific">Labrys wisconsinensis</name>
    <dbReference type="NCBI Taxonomy" id="425677"/>
    <lineage>
        <taxon>Bacteria</taxon>
        <taxon>Pseudomonadati</taxon>
        <taxon>Pseudomonadota</taxon>
        <taxon>Alphaproteobacteria</taxon>
        <taxon>Hyphomicrobiales</taxon>
        <taxon>Xanthobacteraceae</taxon>
        <taxon>Labrys</taxon>
    </lineage>
</organism>
<dbReference type="Gene3D" id="3.90.190.10">
    <property type="entry name" value="Protein tyrosine phosphatase superfamily"/>
    <property type="match status" value="1"/>
</dbReference>
<protein>
    <recommendedName>
        <fullName evidence="3">Phosphatase</fullName>
    </recommendedName>
</protein>
<dbReference type="InterPro" id="IPR016130">
    <property type="entry name" value="Tyr_Pase_AS"/>
</dbReference>
<reference evidence="1 2" key="1">
    <citation type="submission" date="2023-07" db="EMBL/GenBank/DDBJ databases">
        <title>Genomic Encyclopedia of Type Strains, Phase IV (KMG-IV): sequencing the most valuable type-strain genomes for metagenomic binning, comparative biology and taxonomic classification.</title>
        <authorList>
            <person name="Goeker M."/>
        </authorList>
    </citation>
    <scope>NUCLEOTIDE SEQUENCE [LARGE SCALE GENOMIC DNA]</scope>
    <source>
        <strain evidence="1 2">DSM 19619</strain>
    </source>
</reference>
<comment type="caution">
    <text evidence="1">The sequence shown here is derived from an EMBL/GenBank/DDBJ whole genome shotgun (WGS) entry which is preliminary data.</text>
</comment>